<evidence type="ECO:0000313" key="1">
    <source>
        <dbReference type="EMBL" id="TQS84291.1"/>
    </source>
</evidence>
<dbReference type="Pfam" id="PF13289">
    <property type="entry name" value="SIR2_2"/>
    <property type="match status" value="1"/>
</dbReference>
<reference evidence="1" key="1">
    <citation type="submission" date="2016-03" db="EMBL/GenBank/DDBJ databases">
        <authorList>
            <person name="Borrel G."/>
            <person name="Mccann A."/>
            <person name="O'Toole P.W."/>
        </authorList>
    </citation>
    <scope>NUCLEOTIDE SEQUENCE</scope>
    <source>
        <strain evidence="1">183</strain>
    </source>
</reference>
<evidence type="ECO:0000313" key="2">
    <source>
        <dbReference type="Proteomes" id="UP000752814"/>
    </source>
</evidence>
<proteinExistence type="predicted"/>
<dbReference type="RefSeq" id="WP_400195264.1">
    <property type="nucleotide sequence ID" value="NZ_CAYAYE010000008.1"/>
</dbReference>
<organism evidence="1 2">
    <name type="scientific">Candidatus Methanomassiliicoccus intestinalis</name>
    <dbReference type="NCBI Taxonomy" id="1406512"/>
    <lineage>
        <taxon>Archaea</taxon>
        <taxon>Methanobacteriati</taxon>
        <taxon>Thermoplasmatota</taxon>
        <taxon>Thermoplasmata</taxon>
        <taxon>Methanomassiliicoccales</taxon>
        <taxon>Methanomassiliicoccaceae</taxon>
        <taxon>Methanomassiliicoccus</taxon>
    </lineage>
</organism>
<protein>
    <recommendedName>
        <fullName evidence="3">SIR2-like domain-containing protein</fullName>
    </recommendedName>
</protein>
<gene>
    <name evidence="1" type="ORF">A3207_05475</name>
</gene>
<comment type="caution">
    <text evidence="1">The sequence shown here is derived from an EMBL/GenBank/DDBJ whole genome shotgun (WGS) entry which is preliminary data.</text>
</comment>
<sequence length="562" mass="64488">MVPETSKGEDLDQDIFKQKIDPLENLIKNKRMPILFIGSGVSGRYRGLCTWKSLLETIASIIGIDKFQLNGMSIKLKNNNPDSNIYPKLASDLSDLMMDGIKNKTITRDTFPNMTELEWDKMSTLDPFKVMICSLLKDDKILDDPILISEIESFKKLADKIPAVITTNYDDFLEKEIFQNFSVLVFPDDYYFSRSDGYGEILKIHGTIEKPDSLIVTESDYNRLRKDSKVIMSRLISLMCDHPVIFLGYSLNDEEIHDIIYDLVSSLKQTDMDRIRGNLINVQVDSNLKKPIHIAKRIEQNGKYFEIMQLYVPNFEIVFHYLDKITPVATAIEIKKYRSMIRKIVLSTNPGAKKLTIINENNIDLDSNNLAVIFGSADSLNSLMKGITGYEIVDSVLDVLMNRNGILESSETAFITWISQERISGSPKYIPVFYYMLKFGIDHNSLPKNVKEFIDSMIEKMSSKIEEIKEKCPKDMRAEDIDEFLKSQTVSFPRCDALMYFQHIGIIDREQCRVKLQAIYEIEKNRYGGSTKIKTGLRCAVSHLDVQEYLKKGCAEPRTLYP</sequence>
<dbReference type="EMBL" id="LVVT01000002">
    <property type="protein sequence ID" value="TQS84291.1"/>
    <property type="molecule type" value="Genomic_DNA"/>
</dbReference>
<accession>A0A8J8PGK6</accession>
<evidence type="ECO:0008006" key="3">
    <source>
        <dbReference type="Google" id="ProtNLM"/>
    </source>
</evidence>
<dbReference type="Proteomes" id="UP000752814">
    <property type="component" value="Unassembled WGS sequence"/>
</dbReference>
<dbReference type="AlphaFoldDB" id="A0A8J8PGK6"/>
<name>A0A8J8PGK6_9ARCH</name>